<gene>
    <name evidence="1" type="ORF">CG702_20250</name>
</gene>
<comment type="caution">
    <text evidence="1">The sequence shown here is derived from an EMBL/GenBank/DDBJ whole genome shotgun (WGS) entry which is preliminary data.</text>
</comment>
<protein>
    <submittedName>
        <fullName evidence="1">Uncharacterized protein</fullName>
    </submittedName>
</protein>
<organism evidence="1 2">
    <name type="scientific">Escherichia coli</name>
    <dbReference type="NCBI Taxonomy" id="562"/>
    <lineage>
        <taxon>Bacteria</taxon>
        <taxon>Pseudomonadati</taxon>
        <taxon>Pseudomonadota</taxon>
        <taxon>Gammaproteobacteria</taxon>
        <taxon>Enterobacterales</taxon>
        <taxon>Enterobacteriaceae</taxon>
        <taxon>Escherichia</taxon>
    </lineage>
</organism>
<evidence type="ECO:0000313" key="1">
    <source>
        <dbReference type="EMBL" id="OZP01436.1"/>
    </source>
</evidence>
<sequence>MLISGLLQLPTAGYVATPNPAKDPCPYTSACAFTTTIRALRGTFHQFREVCGFNALTCCANKKSHRCNLRVTNGSLCQ</sequence>
<reference evidence="1 2" key="1">
    <citation type="submission" date="2017-07" db="EMBL/GenBank/DDBJ databases">
        <authorList>
            <person name="Zhi S."/>
            <person name="Banting G."/>
            <person name="Neumann N."/>
        </authorList>
    </citation>
    <scope>NUCLEOTIDE SEQUENCE [LARGE SCALE GENOMIC DNA]</scope>
    <source>
        <strain evidence="1 2">WW41</strain>
    </source>
</reference>
<proteinExistence type="predicted"/>
<accession>A0AB73QP38</accession>
<dbReference type="Proteomes" id="UP000264870">
    <property type="component" value="Unassembled WGS sequence"/>
</dbReference>
<dbReference type="EMBL" id="NNAK01000059">
    <property type="protein sequence ID" value="OZP01436.1"/>
    <property type="molecule type" value="Genomic_DNA"/>
</dbReference>
<evidence type="ECO:0000313" key="2">
    <source>
        <dbReference type="Proteomes" id="UP000264870"/>
    </source>
</evidence>
<name>A0AB73QP38_ECOLX</name>
<dbReference type="AlphaFoldDB" id="A0AB73QP38"/>